<reference evidence="4" key="1">
    <citation type="submission" date="2021-03" db="EMBL/GenBank/DDBJ databases">
        <authorList>
            <person name="Tagirdzhanova G."/>
        </authorList>
    </citation>
    <scope>NUCLEOTIDE SEQUENCE</scope>
</reference>
<dbReference type="GO" id="GO:0003677">
    <property type="term" value="F:DNA binding"/>
    <property type="evidence" value="ECO:0007669"/>
    <property type="project" value="InterPro"/>
</dbReference>
<evidence type="ECO:0000313" key="5">
    <source>
        <dbReference type="Proteomes" id="UP000664203"/>
    </source>
</evidence>
<comment type="subcellular location">
    <subcellularLocation>
        <location evidence="1">Nucleus</location>
    </subcellularLocation>
</comment>
<gene>
    <name evidence="4" type="ORF">ALECFALPRED_003412</name>
</gene>
<evidence type="ECO:0000313" key="4">
    <source>
        <dbReference type="EMBL" id="CAF9926302.1"/>
    </source>
</evidence>
<keyword evidence="2" id="KW-0539">Nucleus</keyword>
<evidence type="ECO:0000259" key="3">
    <source>
        <dbReference type="Pfam" id="PF04082"/>
    </source>
</evidence>
<dbReference type="Proteomes" id="UP000664203">
    <property type="component" value="Unassembled WGS sequence"/>
</dbReference>
<dbReference type="GO" id="GO:0005634">
    <property type="term" value="C:nucleus"/>
    <property type="evidence" value="ECO:0007669"/>
    <property type="project" value="UniProtKB-SubCell"/>
</dbReference>
<evidence type="ECO:0000256" key="1">
    <source>
        <dbReference type="ARBA" id="ARBA00004123"/>
    </source>
</evidence>
<dbReference type="InterPro" id="IPR050613">
    <property type="entry name" value="Sec_Metabolite_Reg"/>
</dbReference>
<dbReference type="AlphaFoldDB" id="A0A8H3IFN4"/>
<keyword evidence="5" id="KW-1185">Reference proteome</keyword>
<dbReference type="PANTHER" id="PTHR31001">
    <property type="entry name" value="UNCHARACTERIZED TRANSCRIPTIONAL REGULATORY PROTEIN"/>
    <property type="match status" value="1"/>
</dbReference>
<comment type="caution">
    <text evidence="4">The sequence shown here is derived from an EMBL/GenBank/DDBJ whole genome shotgun (WGS) entry which is preliminary data.</text>
</comment>
<dbReference type="OrthoDB" id="4934715at2759"/>
<organism evidence="4 5">
    <name type="scientific">Alectoria fallacina</name>
    <dbReference type="NCBI Taxonomy" id="1903189"/>
    <lineage>
        <taxon>Eukaryota</taxon>
        <taxon>Fungi</taxon>
        <taxon>Dikarya</taxon>
        <taxon>Ascomycota</taxon>
        <taxon>Pezizomycotina</taxon>
        <taxon>Lecanoromycetes</taxon>
        <taxon>OSLEUM clade</taxon>
        <taxon>Lecanoromycetidae</taxon>
        <taxon>Lecanorales</taxon>
        <taxon>Lecanorineae</taxon>
        <taxon>Parmeliaceae</taxon>
        <taxon>Alectoria</taxon>
    </lineage>
</organism>
<dbReference type="GO" id="GO:0006351">
    <property type="term" value="P:DNA-templated transcription"/>
    <property type="evidence" value="ECO:0007669"/>
    <property type="project" value="InterPro"/>
</dbReference>
<protein>
    <recommendedName>
        <fullName evidence="3">Xylanolytic transcriptional activator regulatory domain-containing protein</fullName>
    </recommendedName>
</protein>
<sequence>MGVSTRIAMKMGYHRDPSNLANISPFEGEMRRRTFFILEAFDLLLSFQAGLPATIHEEECDTEPPSNLFDTDFDEDCKALPPSRPPTDSTPMLYYRHKSRLARIFRRIYRHAVSLKVSSYEVTMKLDSELQEAHKDVPPSLRIRPLALSFTDQPYMILNRLYSDLVYLKSVCVLHRNYLSQDRSDPTFGYSRRVCGDASLQILKHQAELHEACQPGGLFYDHKWMLSSLSCHDFLLAAMITCLDLYESHKQSADSAPDDLESQLKKYDALRLSHGIWTSRRAFSRDARRASRVLAVMLSKVPRPNIRDKPTLEMESMRQAPRKENGPFEAAVGSSESSSWNSNAFDLADQGFSMDTYAPPDFNSADPLNTVFTEFDNVDWGLIDQSLLGLSNDGVAAFDWELLDGPEAFPFT</sequence>
<dbReference type="Pfam" id="PF04082">
    <property type="entry name" value="Fungal_trans"/>
    <property type="match status" value="1"/>
</dbReference>
<name>A0A8H3IFN4_9LECA</name>
<proteinExistence type="predicted"/>
<dbReference type="InterPro" id="IPR007219">
    <property type="entry name" value="XnlR_reg_dom"/>
</dbReference>
<accession>A0A8H3IFN4</accession>
<dbReference type="CDD" id="cd12148">
    <property type="entry name" value="fungal_TF_MHR"/>
    <property type="match status" value="1"/>
</dbReference>
<feature type="domain" description="Xylanolytic transcriptional activator regulatory" evidence="3">
    <location>
        <begin position="2"/>
        <end position="110"/>
    </location>
</feature>
<dbReference type="GO" id="GO:0008270">
    <property type="term" value="F:zinc ion binding"/>
    <property type="evidence" value="ECO:0007669"/>
    <property type="project" value="InterPro"/>
</dbReference>
<evidence type="ECO:0000256" key="2">
    <source>
        <dbReference type="ARBA" id="ARBA00023242"/>
    </source>
</evidence>
<dbReference type="PANTHER" id="PTHR31001:SF49">
    <property type="entry name" value="ZN(II)2CYS6 TRANSCRIPTION FACTOR (EUROFUNG)"/>
    <property type="match status" value="1"/>
</dbReference>
<dbReference type="EMBL" id="CAJPDR010000213">
    <property type="protein sequence ID" value="CAF9926302.1"/>
    <property type="molecule type" value="Genomic_DNA"/>
</dbReference>